<dbReference type="GO" id="GO:0006048">
    <property type="term" value="P:UDP-N-acetylglucosamine biosynthetic process"/>
    <property type="evidence" value="ECO:0007669"/>
    <property type="project" value="TreeGrafter"/>
</dbReference>
<dbReference type="Pfam" id="PF01704">
    <property type="entry name" value="UDPGP"/>
    <property type="match status" value="1"/>
</dbReference>
<evidence type="ECO:0000256" key="4">
    <source>
        <dbReference type="ARBA" id="ARBA00022679"/>
    </source>
</evidence>
<reference evidence="8" key="1">
    <citation type="submission" date="2016-03" db="EMBL/GenBank/DDBJ databases">
        <authorList>
            <person name="Devillers Hugo."/>
        </authorList>
    </citation>
    <scope>NUCLEOTIDE SEQUENCE [LARGE SCALE GENOMIC DNA]</scope>
</reference>
<dbReference type="PANTHER" id="PTHR11952">
    <property type="entry name" value="UDP- GLUCOSE PYROPHOSPHORYLASE"/>
    <property type="match status" value="1"/>
</dbReference>
<comment type="catalytic activity">
    <reaction evidence="6">
        <text>N-acetyl-alpha-D-glucosamine 1-phosphate + UTP + H(+) = UDP-N-acetyl-alpha-D-glucosamine + diphosphate</text>
        <dbReference type="Rhea" id="RHEA:13509"/>
        <dbReference type="ChEBI" id="CHEBI:15378"/>
        <dbReference type="ChEBI" id="CHEBI:33019"/>
        <dbReference type="ChEBI" id="CHEBI:46398"/>
        <dbReference type="ChEBI" id="CHEBI:57705"/>
        <dbReference type="ChEBI" id="CHEBI:57776"/>
        <dbReference type="EC" id="2.7.7.23"/>
    </reaction>
</comment>
<dbReference type="OrthoDB" id="532420at2759"/>
<dbReference type="InterPro" id="IPR029044">
    <property type="entry name" value="Nucleotide-diphossugar_trans"/>
</dbReference>
<accession>A0A1G4KIB3</accession>
<dbReference type="Gene3D" id="3.90.550.10">
    <property type="entry name" value="Spore Coat Polysaccharide Biosynthesis Protein SpsA, Chain A"/>
    <property type="match status" value="1"/>
</dbReference>
<dbReference type="CDD" id="cd04193">
    <property type="entry name" value="UDPGlcNAc_PPase"/>
    <property type="match status" value="1"/>
</dbReference>
<name>A0A1G4KIB3_9SACH</name>
<dbReference type="EMBL" id="LT598453">
    <property type="protein sequence ID" value="SCV04297.1"/>
    <property type="molecule type" value="Genomic_DNA"/>
</dbReference>
<keyword evidence="4" id="KW-0808">Transferase</keyword>
<evidence type="ECO:0000256" key="1">
    <source>
        <dbReference type="ARBA" id="ARBA00005208"/>
    </source>
</evidence>
<dbReference type="GO" id="GO:0003977">
    <property type="term" value="F:UDP-N-acetylglucosamine diphosphorylase activity"/>
    <property type="evidence" value="ECO:0007669"/>
    <property type="project" value="UniProtKB-EC"/>
</dbReference>
<dbReference type="InterPro" id="IPR039741">
    <property type="entry name" value="UDP-sugar_pyrophosphorylase"/>
</dbReference>
<dbReference type="Proteomes" id="UP000189911">
    <property type="component" value="Chromosome G"/>
</dbReference>
<dbReference type="FunFam" id="3.90.550.10:FF:000075">
    <property type="entry name" value="Probable UDP-N-acetylglucosamine pyrophosphorylase"/>
    <property type="match status" value="1"/>
</dbReference>
<evidence type="ECO:0000256" key="3">
    <source>
        <dbReference type="ARBA" id="ARBA00012457"/>
    </source>
</evidence>
<dbReference type="SUPFAM" id="SSF53448">
    <property type="entry name" value="Nucleotide-diphospho-sugar transferases"/>
    <property type="match status" value="1"/>
</dbReference>
<evidence type="ECO:0000313" key="8">
    <source>
        <dbReference type="Proteomes" id="UP000189911"/>
    </source>
</evidence>
<sequence>MKHRATTILKVSARSRSNKMGSIRELYEKSGQSALFEHWDRLSDAQKREFERNLEATAAKNAPEKLVGDCKRAIELSSGDSDDVGAIKPLPSGSYESTLGEPAVEQEYRDLGLRELAEGRVAVILMAGGQGTRLGSSQPKGCYDIQLPSAKSLFQIQAEKLLRLQELVKTPAPIPWYIMTSKPTRQSTEQFFQDHEYFGLSKHQITFFNQGTLPAFDLKGENLLLNSPTELVESPDGNGGLYRAIKDNGILEDMVAKNIRHIHMYCVDNVLVKLADPVFIGFALKNKFELATKAVRKRDASESVGLIASKHGAPCVVEYSEISKEMAEATDKEGLLKFRAANIVNHYYSVNLLQRELEAWCESMPYHIAKKKIPVYNNKTESYLKPTEPNGIKLEQFIFDVFPKVAMDKFGCLEVDRSSEFSPLKNAPGTANDNPETSRAAYLNLGTSWLEHAGAKVASGVLIEVPGKISYGGEHLESYKGQSFNENLTILH</sequence>
<protein>
    <recommendedName>
        <fullName evidence="3">UDP-N-acetylglucosamine diphosphorylase</fullName>
        <ecNumber evidence="3">2.7.7.23</ecNumber>
    </recommendedName>
</protein>
<evidence type="ECO:0000256" key="5">
    <source>
        <dbReference type="ARBA" id="ARBA00022695"/>
    </source>
</evidence>
<dbReference type="PANTHER" id="PTHR11952:SF2">
    <property type="entry name" value="LD24639P"/>
    <property type="match status" value="1"/>
</dbReference>
<evidence type="ECO:0000256" key="2">
    <source>
        <dbReference type="ARBA" id="ARBA00010401"/>
    </source>
</evidence>
<proteinExistence type="inferred from homology"/>
<evidence type="ECO:0000256" key="6">
    <source>
        <dbReference type="ARBA" id="ARBA00048493"/>
    </source>
</evidence>
<gene>
    <name evidence="7" type="ORF">LANO_0G09340G</name>
</gene>
<evidence type="ECO:0000313" key="7">
    <source>
        <dbReference type="EMBL" id="SCV04297.1"/>
    </source>
</evidence>
<dbReference type="AlphaFoldDB" id="A0A1G4KIB3"/>
<dbReference type="EC" id="2.7.7.23" evidence="3"/>
<dbReference type="InterPro" id="IPR002618">
    <property type="entry name" value="UDPGP_fam"/>
</dbReference>
<comment type="pathway">
    <text evidence="1">Nucleotide-sugar biosynthesis; UDP-N-acetyl-alpha-D-glucosamine biosynthesis; UDP-N-acetyl-alpha-D-glucosamine from N-acetyl-alpha-D-glucosamine 1-phosphate: step 1/1.</text>
</comment>
<comment type="similarity">
    <text evidence="2">Belongs to the UDPGP type 1 family.</text>
</comment>
<keyword evidence="8" id="KW-1185">Reference proteome</keyword>
<keyword evidence="5" id="KW-0548">Nucleotidyltransferase</keyword>
<organism evidence="7 8">
    <name type="scientific">Lachancea nothofagi CBS 11611</name>
    <dbReference type="NCBI Taxonomy" id="1266666"/>
    <lineage>
        <taxon>Eukaryota</taxon>
        <taxon>Fungi</taxon>
        <taxon>Dikarya</taxon>
        <taxon>Ascomycota</taxon>
        <taxon>Saccharomycotina</taxon>
        <taxon>Saccharomycetes</taxon>
        <taxon>Saccharomycetales</taxon>
        <taxon>Saccharomycetaceae</taxon>
        <taxon>Lachancea</taxon>
    </lineage>
</organism>